<proteinExistence type="predicted"/>
<dbReference type="Gene3D" id="3.30.1920.10">
    <property type="entry name" value="Baseplate protein-like domains - 2 layer sandwich fold"/>
    <property type="match status" value="1"/>
</dbReference>
<evidence type="ECO:0000313" key="1">
    <source>
        <dbReference type="EMBL" id="UNO48053.1"/>
    </source>
</evidence>
<accession>A0A9E7CVA1</accession>
<dbReference type="SUPFAM" id="SSF69279">
    <property type="entry name" value="Phage tail proteins"/>
    <property type="match status" value="1"/>
</dbReference>
<reference evidence="2" key="1">
    <citation type="journal article" date="2022" name="G3 (Bethesda)">
        <title>Unveiling the complete genome sequence of Alicyclobacillus acidoterrestris DSM 3922T, a taint-producing strain.</title>
        <authorList>
            <person name="Leonardo I.C."/>
            <person name="Barreto Crespo M.T."/>
            <person name="Gaspar F.B."/>
        </authorList>
    </citation>
    <scope>NUCLEOTIDE SEQUENCE [LARGE SCALE GENOMIC DNA]</scope>
    <source>
        <strain evidence="2">DSM 3922</strain>
    </source>
</reference>
<dbReference type="InterPro" id="IPR023399">
    <property type="entry name" value="Baseplate-like_2-layer_sand"/>
</dbReference>
<organism evidence="1 2">
    <name type="scientific">Alicyclobacillus acidoterrestris (strain ATCC 49025 / DSM 3922 / CIP 106132 / NCIMB 13137 / GD3B)</name>
    <dbReference type="NCBI Taxonomy" id="1356854"/>
    <lineage>
        <taxon>Bacteria</taxon>
        <taxon>Bacillati</taxon>
        <taxon>Bacillota</taxon>
        <taxon>Bacilli</taxon>
        <taxon>Bacillales</taxon>
        <taxon>Alicyclobacillaceae</taxon>
        <taxon>Alicyclobacillus</taxon>
    </lineage>
</organism>
<dbReference type="KEGG" id="aaco:K1I37_15375"/>
<keyword evidence="2" id="KW-1185">Reference proteome</keyword>
<evidence type="ECO:0000313" key="2">
    <source>
        <dbReference type="Proteomes" id="UP000829401"/>
    </source>
</evidence>
<sequence>MNGVRVPFHTWSVDLNGYGAADSFTLDVPFRILSELAGTTELALTPDFESDLFANPDILVEIYVGYPDDPSSYNTSDLTRIMYGYMDTLDVYLSAQNTTEGYYAELQGRNQIAPFMDTDMTNKYPNLTSSAIVSTLAEQHGLSTQITPTYTTAGTYYKNDNTSLTSSQSQWDLIMFLANQEGFIANVSGNTLFFGPQSKLVASKPVVYTWGENIYSLTLSRAPHASRDIKVTVYSWQPGKKTRISGTAEQPSGYIPRVGTNINQRAAYQETYYVPGLTKQQATQRAESILQQLSMTEITGEFTSYGNPIINEYQPVQFKSVGKGIDGVTFWPTKATHTFTNQNGTTGFYGIDVTFSNLLLPSDPGGD</sequence>
<protein>
    <submittedName>
        <fullName evidence="1">Uncharacterized protein</fullName>
    </submittedName>
</protein>
<dbReference type="EMBL" id="CP080467">
    <property type="protein sequence ID" value="UNO48053.1"/>
    <property type="molecule type" value="Genomic_DNA"/>
</dbReference>
<name>A0A9E7CVA1_ALIAG</name>
<gene>
    <name evidence="1" type="ORF">K1I37_15375</name>
</gene>
<dbReference type="Proteomes" id="UP000829401">
    <property type="component" value="Chromosome"/>
</dbReference>
<dbReference type="RefSeq" id="WP_152498766.1">
    <property type="nucleotide sequence ID" value="NZ_AURB01000124.1"/>
</dbReference>
<dbReference type="AlphaFoldDB" id="A0A9E7CVA1"/>
<dbReference type="Gene3D" id="2.30.300.10">
    <property type="entry name" value="Baseplate protein-like domain - beta roll fold"/>
    <property type="match status" value="1"/>
</dbReference>
<dbReference type="Gene3D" id="3.55.50.10">
    <property type="entry name" value="Baseplate protein-like domains"/>
    <property type="match status" value="1"/>
</dbReference>